<reference evidence="3 4" key="1">
    <citation type="journal article" date="2007" name="Nature">
        <title>Light stimulates growth of proteorhodopsin-containing marine Flavobacteria.</title>
        <authorList>
            <person name="Gomez-Consarnau L."/>
            <person name="Gonzalez J.M."/>
            <person name="Coll-Llado M."/>
            <person name="Gourdon P."/>
            <person name="Pascher T."/>
            <person name="Neutze R."/>
            <person name="Pedros-Alio C."/>
            <person name="Pinhassi J."/>
        </authorList>
    </citation>
    <scope>NUCLEOTIDE SEQUENCE [LARGE SCALE GENOMIC DNA]</scope>
    <source>
        <strain evidence="3 4">MED217</strain>
    </source>
</reference>
<protein>
    <submittedName>
        <fullName evidence="3">Probable lipase/esterase</fullName>
    </submittedName>
</protein>
<dbReference type="RefSeq" id="WP_009779321.1">
    <property type="nucleotide sequence ID" value="NZ_CH672395.1"/>
</dbReference>
<dbReference type="OrthoDB" id="9777975at2"/>
<comment type="caution">
    <text evidence="3">The sequence shown here is derived from an EMBL/GenBank/DDBJ whole genome shotgun (WGS) entry which is preliminary data.</text>
</comment>
<dbReference type="Gene3D" id="3.40.50.1820">
    <property type="entry name" value="alpha/beta hydrolase"/>
    <property type="match status" value="1"/>
</dbReference>
<evidence type="ECO:0000313" key="3">
    <source>
        <dbReference type="EMBL" id="EAQ50294.1"/>
    </source>
</evidence>
<dbReference type="HOGENOM" id="CLU_012494_4_0_10"/>
<evidence type="ECO:0000313" key="4">
    <source>
        <dbReference type="Proteomes" id="UP000001601"/>
    </source>
</evidence>
<dbReference type="eggNOG" id="COG0657">
    <property type="taxonomic scope" value="Bacteria"/>
</dbReference>
<dbReference type="SUPFAM" id="SSF53474">
    <property type="entry name" value="alpha/beta-Hydrolases"/>
    <property type="match status" value="1"/>
</dbReference>
<dbReference type="Proteomes" id="UP000001601">
    <property type="component" value="Unassembled WGS sequence"/>
</dbReference>
<dbReference type="InterPro" id="IPR050300">
    <property type="entry name" value="GDXG_lipolytic_enzyme"/>
</dbReference>
<dbReference type="STRING" id="398720.MED217_04662"/>
<name>A3XJI1_LEEBM</name>
<dbReference type="EMBL" id="AANC01000002">
    <property type="protein sequence ID" value="EAQ50294.1"/>
    <property type="molecule type" value="Genomic_DNA"/>
</dbReference>
<dbReference type="InterPro" id="IPR049492">
    <property type="entry name" value="BD-FAE-like_dom"/>
</dbReference>
<sequence>MKTNFGLLIVYCFCFFNGNSLLAQEQKIEVRPYTIQTTYEKLKNDYPFIKPIEALKSGPFISMENLIYTSIEGRDLKADVFIPKDTSEKRPAILLVFGGGWISGSKANVKPLAQHFAANGYVAVTVDYRLSTEAVYPAAVKDLKAAIRWMRDHAEEFHIDSKKIAILGNSAGAQLATLVGVTGNSEIYKDEQNTTSDVVQAILNIDGIVSFTHPESEEGAIAAKWLDGKRRENLKNWEEASPLTHVSETTPPTLFVNSAQPRFHAGRDDMLQILEQHNIYNEVHTLPDTPHSFWLMQPWFYTTLQYCLSFLGRVFNTE</sequence>
<proteinExistence type="predicted"/>
<dbReference type="AlphaFoldDB" id="A3XJI1"/>
<gene>
    <name evidence="3" type="ORF">MED217_04662</name>
</gene>
<accession>A3XJI1</accession>
<dbReference type="GO" id="GO:0016787">
    <property type="term" value="F:hydrolase activity"/>
    <property type="evidence" value="ECO:0007669"/>
    <property type="project" value="UniProtKB-KW"/>
</dbReference>
<keyword evidence="4" id="KW-1185">Reference proteome</keyword>
<keyword evidence="1" id="KW-0378">Hydrolase</keyword>
<evidence type="ECO:0000256" key="1">
    <source>
        <dbReference type="ARBA" id="ARBA00022801"/>
    </source>
</evidence>
<evidence type="ECO:0000259" key="2">
    <source>
        <dbReference type="Pfam" id="PF20434"/>
    </source>
</evidence>
<feature type="domain" description="BD-FAE-like" evidence="2">
    <location>
        <begin position="79"/>
        <end position="258"/>
    </location>
</feature>
<dbReference type="InterPro" id="IPR029058">
    <property type="entry name" value="AB_hydrolase_fold"/>
</dbReference>
<dbReference type="PANTHER" id="PTHR48081">
    <property type="entry name" value="AB HYDROLASE SUPERFAMILY PROTEIN C4A8.06C"/>
    <property type="match status" value="1"/>
</dbReference>
<organism evidence="3 4">
    <name type="scientific">Leeuwenhoekiella blandensis (strain CECT 7118 / CCUG 51940 / KCTC 22103 / MED217)</name>
    <name type="common">Flavobacterium sp. (strain MED217)</name>
    <dbReference type="NCBI Taxonomy" id="398720"/>
    <lineage>
        <taxon>Bacteria</taxon>
        <taxon>Pseudomonadati</taxon>
        <taxon>Bacteroidota</taxon>
        <taxon>Flavobacteriia</taxon>
        <taxon>Flavobacteriales</taxon>
        <taxon>Flavobacteriaceae</taxon>
        <taxon>Leeuwenhoekiella</taxon>
    </lineage>
</organism>
<dbReference type="Pfam" id="PF20434">
    <property type="entry name" value="BD-FAE"/>
    <property type="match status" value="1"/>
</dbReference>